<dbReference type="InterPro" id="IPR027417">
    <property type="entry name" value="P-loop_NTPase"/>
</dbReference>
<sequence>MVLALKYRPQHFKDLVGQESVSQTLSLALEQGRLAHAYLFSGLRGSGKTSSARIFARALQCSKAPTSTPCDVCINCVDALQNKHMDIVEMDGASHRRIEDVRELIEQTKYKPGMGAFKIFIIDEAHMLTKEAFNALLKTLEEPPAHVKFILATTDALKLPATILSRTQHFRFKKIAPKAIVAHLQKVLEAEGVIYQEGVLEMLARSAQGSLRDTLTLTEQAISYCNANLTLEATAQMLGMVDSKVLNDFFQAIESDPARARALLQTLSSYDPQMILEEMAIFLKDALLEERFSIPLLDRWMGILAQAKSLLYTGADGDFVLALSALKMQATQTPQAPSKASTERTLQPPTPQLPTPKATQTNPTPKELFSQLIAKLYAHQQELGALFEKHIRFHDFQNKTLQWQSDAPPDTREVLKTHYPIILQSVQEIYGSGVEIQAVKIAPPSAPAQLAQGEQDIVGAVQEHLGIVQIKVEKS</sequence>
<keyword evidence="8 11" id="KW-0548">Nucleotidyltransferase</keyword>
<keyword evidence="8 11" id="KW-0808">Transferase</keyword>
<dbReference type="CDD" id="cd18137">
    <property type="entry name" value="HLD_clamp_pol_III_gamma_tau"/>
    <property type="match status" value="1"/>
</dbReference>
<dbReference type="InterPro" id="IPR050238">
    <property type="entry name" value="DNA_Rep/Repair_Clamp_Loader"/>
</dbReference>
<name>A0ABV7ZJA1_9HELI</name>
<keyword evidence="12" id="KW-1185">Reference proteome</keyword>
<dbReference type="NCBIfam" id="TIGR02397">
    <property type="entry name" value="dnaX_nterm"/>
    <property type="match status" value="1"/>
</dbReference>
<dbReference type="PANTHER" id="PTHR11669:SF0">
    <property type="entry name" value="PROTEIN STICHEL-LIKE 2"/>
    <property type="match status" value="1"/>
</dbReference>
<evidence type="ECO:0000259" key="10">
    <source>
        <dbReference type="SMART" id="SM00382"/>
    </source>
</evidence>
<organism evidence="11 12">
    <name type="scientific">Helicobacter baculiformis</name>
    <dbReference type="NCBI Taxonomy" id="427351"/>
    <lineage>
        <taxon>Bacteria</taxon>
        <taxon>Pseudomonadati</taxon>
        <taxon>Campylobacterota</taxon>
        <taxon>Epsilonproteobacteria</taxon>
        <taxon>Campylobacterales</taxon>
        <taxon>Helicobacteraceae</taxon>
        <taxon>Helicobacter</taxon>
    </lineage>
</organism>
<dbReference type="SMART" id="SM00382">
    <property type="entry name" value="AAA"/>
    <property type="match status" value="1"/>
</dbReference>
<comment type="subunit">
    <text evidence="8">DNA polymerase III contains a core (composed of alpha, epsilon and theta chains) that associates with a tau subunit. This core dimerizes to form the POLIII' complex. PolIII' associates with the gamma complex (composed of gamma, delta, delta', psi and chi chains) and with the beta chain to form the complete DNA polymerase III complex.</text>
</comment>
<proteinExistence type="inferred from homology"/>
<dbReference type="Gene3D" id="3.40.50.300">
    <property type="entry name" value="P-loop containing nucleotide triphosphate hydrolases"/>
    <property type="match status" value="1"/>
</dbReference>
<keyword evidence="8" id="KW-0235">DNA replication</keyword>
<dbReference type="Pfam" id="PF22608">
    <property type="entry name" value="DNAX_ATPase_lid"/>
    <property type="match status" value="1"/>
</dbReference>
<keyword evidence="5 8" id="KW-0067">ATP-binding</keyword>
<dbReference type="InterPro" id="IPR045085">
    <property type="entry name" value="HLD_clamp_pol_III_gamma_tau"/>
</dbReference>
<evidence type="ECO:0000256" key="2">
    <source>
        <dbReference type="ARBA" id="ARBA00022723"/>
    </source>
</evidence>
<gene>
    <name evidence="8" type="primary">dnaX</name>
    <name evidence="11" type="ORF">ACFOPX_06735</name>
</gene>
<comment type="catalytic activity">
    <reaction evidence="7 8">
        <text>DNA(n) + a 2'-deoxyribonucleoside 5'-triphosphate = DNA(n+1) + diphosphate</text>
        <dbReference type="Rhea" id="RHEA:22508"/>
        <dbReference type="Rhea" id="RHEA-COMP:17339"/>
        <dbReference type="Rhea" id="RHEA-COMP:17340"/>
        <dbReference type="ChEBI" id="CHEBI:33019"/>
        <dbReference type="ChEBI" id="CHEBI:61560"/>
        <dbReference type="ChEBI" id="CHEBI:173112"/>
        <dbReference type="EC" id="2.7.7.7"/>
    </reaction>
</comment>
<keyword evidence="3 8" id="KW-0547">Nucleotide-binding</keyword>
<protein>
    <recommendedName>
        <fullName evidence="8">DNA polymerase III subunit gamma/tau</fullName>
        <ecNumber evidence="8">2.7.7.7</ecNumber>
    </recommendedName>
</protein>
<dbReference type="RefSeq" id="WP_104751570.1">
    <property type="nucleotide sequence ID" value="NZ_FZMF01000002.1"/>
</dbReference>
<evidence type="ECO:0000256" key="6">
    <source>
        <dbReference type="ARBA" id="ARBA00022932"/>
    </source>
</evidence>
<evidence type="ECO:0000256" key="4">
    <source>
        <dbReference type="ARBA" id="ARBA00022833"/>
    </source>
</evidence>
<keyword evidence="2" id="KW-0479">Metal-binding</keyword>
<dbReference type="GO" id="GO:0003887">
    <property type="term" value="F:DNA-directed DNA polymerase activity"/>
    <property type="evidence" value="ECO:0007669"/>
    <property type="project" value="UniProtKB-EC"/>
</dbReference>
<dbReference type="NCBIfam" id="NF006280">
    <property type="entry name" value="PRK08451.1"/>
    <property type="match status" value="1"/>
</dbReference>
<evidence type="ECO:0000256" key="5">
    <source>
        <dbReference type="ARBA" id="ARBA00022840"/>
    </source>
</evidence>
<comment type="similarity">
    <text evidence="1 8">Belongs to the DnaX/STICHEL family.</text>
</comment>
<dbReference type="Proteomes" id="UP001595783">
    <property type="component" value="Unassembled WGS sequence"/>
</dbReference>
<dbReference type="CDD" id="cd00009">
    <property type="entry name" value="AAA"/>
    <property type="match status" value="1"/>
</dbReference>
<comment type="function">
    <text evidence="8">DNA polymerase III is a complex, multichain enzyme responsible for most of the replicative synthesis in bacteria. This DNA polymerase also exhibits 3' to 5' exonuclease activity.</text>
</comment>
<feature type="domain" description="AAA+ ATPase" evidence="10">
    <location>
        <begin position="34"/>
        <end position="176"/>
    </location>
</feature>
<dbReference type="InterPro" id="IPR012763">
    <property type="entry name" value="DNA_pol_III_sug/sutau_N"/>
</dbReference>
<feature type="region of interest" description="Disordered" evidence="9">
    <location>
        <begin position="332"/>
        <end position="364"/>
    </location>
</feature>
<reference evidence="12" key="1">
    <citation type="journal article" date="2019" name="Int. J. Syst. Evol. Microbiol.">
        <title>The Global Catalogue of Microorganisms (GCM) 10K type strain sequencing project: providing services to taxonomists for standard genome sequencing and annotation.</title>
        <authorList>
            <consortium name="The Broad Institute Genomics Platform"/>
            <consortium name="The Broad Institute Genome Sequencing Center for Infectious Disease"/>
            <person name="Wu L."/>
            <person name="Ma J."/>
        </authorList>
    </citation>
    <scope>NUCLEOTIDE SEQUENCE [LARGE SCALE GENOMIC DNA]</scope>
    <source>
        <strain evidence="12">CCUG 53816</strain>
    </source>
</reference>
<dbReference type="EMBL" id="JBHRZO010000048">
    <property type="protein sequence ID" value="MFC3848216.1"/>
    <property type="molecule type" value="Genomic_DNA"/>
</dbReference>
<evidence type="ECO:0000256" key="1">
    <source>
        <dbReference type="ARBA" id="ARBA00006360"/>
    </source>
</evidence>
<evidence type="ECO:0000256" key="7">
    <source>
        <dbReference type="ARBA" id="ARBA00049244"/>
    </source>
</evidence>
<keyword evidence="4" id="KW-0862">Zinc</keyword>
<evidence type="ECO:0000256" key="9">
    <source>
        <dbReference type="SAM" id="MobiDB-lite"/>
    </source>
</evidence>
<dbReference type="Pfam" id="PF13177">
    <property type="entry name" value="DNA_pol3_delta2"/>
    <property type="match status" value="1"/>
</dbReference>
<accession>A0ABV7ZJA1</accession>
<comment type="caution">
    <text evidence="11">The sequence shown here is derived from an EMBL/GenBank/DDBJ whole genome shotgun (WGS) entry which is preliminary data.</text>
</comment>
<evidence type="ECO:0000313" key="11">
    <source>
        <dbReference type="EMBL" id="MFC3848216.1"/>
    </source>
</evidence>
<dbReference type="Gene3D" id="1.10.8.60">
    <property type="match status" value="1"/>
</dbReference>
<keyword evidence="6 8" id="KW-0239">DNA-directed DNA polymerase</keyword>
<evidence type="ECO:0000256" key="8">
    <source>
        <dbReference type="RuleBase" id="RU364063"/>
    </source>
</evidence>
<evidence type="ECO:0000313" key="12">
    <source>
        <dbReference type="Proteomes" id="UP001595783"/>
    </source>
</evidence>
<dbReference type="InterPro" id="IPR003593">
    <property type="entry name" value="AAA+_ATPase"/>
</dbReference>
<dbReference type="EC" id="2.7.7.7" evidence="8"/>
<dbReference type="PANTHER" id="PTHR11669">
    <property type="entry name" value="REPLICATION FACTOR C / DNA POLYMERASE III GAMMA-TAU SUBUNIT"/>
    <property type="match status" value="1"/>
</dbReference>
<evidence type="ECO:0000256" key="3">
    <source>
        <dbReference type="ARBA" id="ARBA00022741"/>
    </source>
</evidence>
<dbReference type="SUPFAM" id="SSF52540">
    <property type="entry name" value="P-loop containing nucleoside triphosphate hydrolases"/>
    <property type="match status" value="1"/>
</dbReference>
<feature type="compositionally biased region" description="Polar residues" evidence="9">
    <location>
        <begin position="332"/>
        <end position="344"/>
    </location>
</feature>